<dbReference type="OrthoDB" id="3801372at2759"/>
<comment type="caution">
    <text evidence="1">The sequence shown here is derived from an EMBL/GenBank/DDBJ whole genome shotgun (WGS) entry which is preliminary data.</text>
</comment>
<reference evidence="1" key="1">
    <citation type="journal article" date="2020" name="Stud. Mycol.">
        <title>101 Dothideomycetes genomes: a test case for predicting lifestyles and emergence of pathogens.</title>
        <authorList>
            <person name="Haridas S."/>
            <person name="Albert R."/>
            <person name="Binder M."/>
            <person name="Bloem J."/>
            <person name="Labutti K."/>
            <person name="Salamov A."/>
            <person name="Andreopoulos B."/>
            <person name="Baker S."/>
            <person name="Barry K."/>
            <person name="Bills G."/>
            <person name="Bluhm B."/>
            <person name="Cannon C."/>
            <person name="Castanera R."/>
            <person name="Culley D."/>
            <person name="Daum C."/>
            <person name="Ezra D."/>
            <person name="Gonzalez J."/>
            <person name="Henrissat B."/>
            <person name="Kuo A."/>
            <person name="Liang C."/>
            <person name="Lipzen A."/>
            <person name="Lutzoni F."/>
            <person name="Magnuson J."/>
            <person name="Mondo S."/>
            <person name="Nolan M."/>
            <person name="Ohm R."/>
            <person name="Pangilinan J."/>
            <person name="Park H.-J."/>
            <person name="Ramirez L."/>
            <person name="Alfaro M."/>
            <person name="Sun H."/>
            <person name="Tritt A."/>
            <person name="Yoshinaga Y."/>
            <person name="Zwiers L.-H."/>
            <person name="Turgeon B."/>
            <person name="Goodwin S."/>
            <person name="Spatafora J."/>
            <person name="Crous P."/>
            <person name="Grigoriev I."/>
        </authorList>
    </citation>
    <scope>NUCLEOTIDE SEQUENCE</scope>
    <source>
        <strain evidence="1">CBS 110217</strain>
    </source>
</reference>
<gene>
    <name evidence="1" type="ORF">EK21DRAFT_118385</name>
</gene>
<protein>
    <submittedName>
        <fullName evidence="1">Uncharacterized protein</fullName>
    </submittedName>
</protein>
<dbReference type="EMBL" id="ML978321">
    <property type="protein sequence ID" value="KAF2023851.1"/>
    <property type="molecule type" value="Genomic_DNA"/>
</dbReference>
<evidence type="ECO:0000313" key="1">
    <source>
        <dbReference type="EMBL" id="KAF2023851.1"/>
    </source>
</evidence>
<dbReference type="Proteomes" id="UP000799777">
    <property type="component" value="Unassembled WGS sequence"/>
</dbReference>
<organism evidence="1 2">
    <name type="scientific">Setomelanomma holmii</name>
    <dbReference type="NCBI Taxonomy" id="210430"/>
    <lineage>
        <taxon>Eukaryota</taxon>
        <taxon>Fungi</taxon>
        <taxon>Dikarya</taxon>
        <taxon>Ascomycota</taxon>
        <taxon>Pezizomycotina</taxon>
        <taxon>Dothideomycetes</taxon>
        <taxon>Pleosporomycetidae</taxon>
        <taxon>Pleosporales</taxon>
        <taxon>Pleosporineae</taxon>
        <taxon>Phaeosphaeriaceae</taxon>
        <taxon>Setomelanomma</taxon>
    </lineage>
</organism>
<keyword evidence="2" id="KW-1185">Reference proteome</keyword>
<dbReference type="AlphaFoldDB" id="A0A9P4LEZ0"/>
<name>A0A9P4LEZ0_9PLEO</name>
<sequence length="146" mass="16882">MSVYTYNPAPPHSWSTRQKFVNQPIFKGYYLFNHQPNAYNSTATSIIERTYRIDDDVDFLSNYASFVTLPGEIRNQIYSNILEVDDSTTTSTKLTLEDYKGLILSCKQIYREFEGPWAKWTNTLFAGYCENTMLIAPTVQLYTKAV</sequence>
<evidence type="ECO:0000313" key="2">
    <source>
        <dbReference type="Proteomes" id="UP000799777"/>
    </source>
</evidence>
<proteinExistence type="predicted"/>
<accession>A0A9P4LEZ0</accession>